<dbReference type="RefSeq" id="WP_035632939.1">
    <property type="nucleotide sequence ID" value="NZ_CP126003.1"/>
</dbReference>
<dbReference type="Gene3D" id="3.30.70.360">
    <property type="match status" value="1"/>
</dbReference>
<dbReference type="NCBIfam" id="NF006579">
    <property type="entry name" value="PRK09104.1"/>
    <property type="match status" value="1"/>
</dbReference>
<dbReference type="EMBL" id="JAFICZ010000001">
    <property type="protein sequence ID" value="MBP1290400.1"/>
    <property type="molecule type" value="Genomic_DNA"/>
</dbReference>
<keyword evidence="2" id="KW-0479">Metal-binding</keyword>
<dbReference type="Gene3D" id="3.40.630.10">
    <property type="entry name" value="Zn peptidases"/>
    <property type="match status" value="1"/>
</dbReference>
<comment type="caution">
    <text evidence="5">The sequence shown here is derived from an EMBL/GenBank/DDBJ whole genome shotgun (WGS) entry which is preliminary data.</text>
</comment>
<dbReference type="PANTHER" id="PTHR43270">
    <property type="entry name" value="BETA-ALA-HIS DIPEPTIDASE"/>
    <property type="match status" value="1"/>
</dbReference>
<reference evidence="5" key="1">
    <citation type="submission" date="2021-02" db="EMBL/GenBank/DDBJ databases">
        <title>Genomic Encyclopedia of Type Strains, Phase IV (KMG-V): Genome sequencing to study the core and pangenomes of soil and plant-associated prokaryotes.</title>
        <authorList>
            <person name="Whitman W."/>
        </authorList>
    </citation>
    <scope>NUCLEOTIDE SEQUENCE</scope>
    <source>
        <strain evidence="5">USDA 406</strain>
    </source>
</reference>
<keyword evidence="1" id="KW-0645">Protease</keyword>
<dbReference type="InterPro" id="IPR011650">
    <property type="entry name" value="Peptidase_M20_dimer"/>
</dbReference>
<dbReference type="GO" id="GO:0046872">
    <property type="term" value="F:metal ion binding"/>
    <property type="evidence" value="ECO:0007669"/>
    <property type="project" value="UniProtKB-KW"/>
</dbReference>
<protein>
    <submittedName>
        <fullName evidence="5">Acetylornithine deacetylase/succinyl-diaminopimelate desuccinylase-like protein</fullName>
    </submittedName>
</protein>
<dbReference type="InterPro" id="IPR002933">
    <property type="entry name" value="Peptidase_M20"/>
</dbReference>
<evidence type="ECO:0000256" key="3">
    <source>
        <dbReference type="ARBA" id="ARBA00022801"/>
    </source>
</evidence>
<evidence type="ECO:0000256" key="2">
    <source>
        <dbReference type="ARBA" id="ARBA00022723"/>
    </source>
</evidence>
<evidence type="ECO:0000313" key="6">
    <source>
        <dbReference type="Proteomes" id="UP000673383"/>
    </source>
</evidence>
<dbReference type="InterPro" id="IPR051458">
    <property type="entry name" value="Cyt/Met_Dipeptidase"/>
</dbReference>
<proteinExistence type="predicted"/>
<keyword evidence="3" id="KW-0378">Hydrolase</keyword>
<evidence type="ECO:0000313" key="5">
    <source>
        <dbReference type="EMBL" id="MBP1290400.1"/>
    </source>
</evidence>
<feature type="domain" description="Peptidase M20 dimerisation" evidence="4">
    <location>
        <begin position="211"/>
        <end position="361"/>
    </location>
</feature>
<dbReference type="PANTHER" id="PTHR43270:SF12">
    <property type="entry name" value="SUCCINYL-DIAMINOPIMELATE DESUCCINYLASE"/>
    <property type="match status" value="1"/>
</dbReference>
<dbReference type="Pfam" id="PF01546">
    <property type="entry name" value="Peptidase_M20"/>
    <property type="match status" value="1"/>
</dbReference>
<dbReference type="Proteomes" id="UP000673383">
    <property type="component" value="Unassembled WGS sequence"/>
</dbReference>
<dbReference type="GO" id="GO:0008233">
    <property type="term" value="F:peptidase activity"/>
    <property type="evidence" value="ECO:0007669"/>
    <property type="project" value="UniProtKB-KW"/>
</dbReference>
<dbReference type="GO" id="GO:0006508">
    <property type="term" value="P:proteolysis"/>
    <property type="evidence" value="ECO:0007669"/>
    <property type="project" value="UniProtKB-KW"/>
</dbReference>
<evidence type="ECO:0000259" key="4">
    <source>
        <dbReference type="Pfam" id="PF07687"/>
    </source>
</evidence>
<accession>A0A8I1Y0Z4</accession>
<gene>
    <name evidence="5" type="ORF">JOH49_000153</name>
</gene>
<evidence type="ECO:0000256" key="1">
    <source>
        <dbReference type="ARBA" id="ARBA00022670"/>
    </source>
</evidence>
<dbReference type="SUPFAM" id="SSF53187">
    <property type="entry name" value="Zn-dependent exopeptidases"/>
    <property type="match status" value="1"/>
</dbReference>
<name>A0A8I1Y0Z4_BRAEL</name>
<organism evidence="5 6">
    <name type="scientific">Bradyrhizobium elkanii</name>
    <dbReference type="NCBI Taxonomy" id="29448"/>
    <lineage>
        <taxon>Bacteria</taxon>
        <taxon>Pseudomonadati</taxon>
        <taxon>Pseudomonadota</taxon>
        <taxon>Alphaproteobacteria</taxon>
        <taxon>Hyphomicrobiales</taxon>
        <taxon>Nitrobacteraceae</taxon>
        <taxon>Bradyrhizobium</taxon>
    </lineage>
</organism>
<dbReference type="AlphaFoldDB" id="A0A8I1Y0Z4"/>
<sequence>MPKQTIERALQHADTNLNASLDRLFQLLRIPSISCEPHYARQCREAASWLAHELSDIGFDASVRATIGNPVVVGHSKQATGPHVLFYGHYDVQPVEPLQEWESQPFEPTLRVQPNGETHIVARGASDDKGQLLTFIEACRAWNATTGSLPVGVSMLFEGEEESGSPSMEAFLDEFEHELLADVMLLCDTSLWNDAVPAITVMFRGLLEEEVRVTCADRDLHSGAYGNAVRNPIQVLAELIASLRGRNGEVAIEGFYDNISELDSTVRDELLKLNFDTEQFLGAVGLSQSAGDVSYSVMEQLWTRPSCEINGIAGGHCGVGLKTIIPSSAVAKVSFRLVDGQDPERIRSTFRNHIRARTPRDCKVQFAGLTGHPASFIQPRSPYLDCARAALKQEWGCDSVLIGSGGSIPIVNTVKRRLGLQSLPIGFARADNRHHSPNEKYDLYTFQKGIRSWIRILAELSRCTNDRIVSQPEQLGGGQYMNRQ</sequence>
<dbReference type="Pfam" id="PF07687">
    <property type="entry name" value="M20_dimer"/>
    <property type="match status" value="1"/>
</dbReference>